<evidence type="ECO:0000313" key="3">
    <source>
        <dbReference type="Proteomes" id="UP000499080"/>
    </source>
</evidence>
<organism evidence="2 3">
    <name type="scientific">Araneus ventricosus</name>
    <name type="common">Orbweaver spider</name>
    <name type="synonym">Epeira ventricosa</name>
    <dbReference type="NCBI Taxonomy" id="182803"/>
    <lineage>
        <taxon>Eukaryota</taxon>
        <taxon>Metazoa</taxon>
        <taxon>Ecdysozoa</taxon>
        <taxon>Arthropoda</taxon>
        <taxon>Chelicerata</taxon>
        <taxon>Arachnida</taxon>
        <taxon>Araneae</taxon>
        <taxon>Araneomorphae</taxon>
        <taxon>Entelegynae</taxon>
        <taxon>Araneoidea</taxon>
        <taxon>Araneidae</taxon>
        <taxon>Araneus</taxon>
    </lineage>
</organism>
<proteinExistence type="predicted"/>
<accession>A0A4Y2TE39</accession>
<dbReference type="EMBL" id="BGPR01027617">
    <property type="protein sequence ID" value="GBN98260.1"/>
    <property type="molecule type" value="Genomic_DNA"/>
</dbReference>
<protein>
    <submittedName>
        <fullName evidence="2">Uncharacterized protein</fullName>
    </submittedName>
</protein>
<dbReference type="Proteomes" id="UP000499080">
    <property type="component" value="Unassembled WGS sequence"/>
</dbReference>
<comment type="caution">
    <text evidence="2">The sequence shown here is derived from an EMBL/GenBank/DDBJ whole genome shotgun (WGS) entry which is preliminary data.</text>
</comment>
<reference evidence="2 3" key="1">
    <citation type="journal article" date="2019" name="Sci. Rep.">
        <title>Orb-weaving spider Araneus ventricosus genome elucidates the spidroin gene catalogue.</title>
        <authorList>
            <person name="Kono N."/>
            <person name="Nakamura H."/>
            <person name="Ohtoshi R."/>
            <person name="Moran D.A.P."/>
            <person name="Shinohara A."/>
            <person name="Yoshida Y."/>
            <person name="Fujiwara M."/>
            <person name="Mori M."/>
            <person name="Tomita M."/>
            <person name="Arakawa K."/>
        </authorList>
    </citation>
    <scope>NUCLEOTIDE SEQUENCE [LARGE SCALE GENOMIC DNA]</scope>
</reference>
<gene>
    <name evidence="2" type="ORF">AVEN_43839_1</name>
</gene>
<feature type="region of interest" description="Disordered" evidence="1">
    <location>
        <begin position="1"/>
        <end position="22"/>
    </location>
</feature>
<name>A0A4Y2TE39_ARAVE</name>
<sequence length="158" mass="18119">MAKFGSCANKSQTNQPTNINSDTIKSSSIEQALSYIVNTIIEAADNSIPKTLGKPRKQSKPWWNADCKQAYKKQRKAWNIFRRYPTTKNFINFKKTRAESRRIQRRSRRASWRKFISSITSTIPSRHLWTKVKKASGVFNSNAISVLIHNGQTISSLK</sequence>
<evidence type="ECO:0000313" key="2">
    <source>
        <dbReference type="EMBL" id="GBN98260.1"/>
    </source>
</evidence>
<keyword evidence="3" id="KW-1185">Reference proteome</keyword>
<dbReference type="OrthoDB" id="10225172at2759"/>
<evidence type="ECO:0000256" key="1">
    <source>
        <dbReference type="SAM" id="MobiDB-lite"/>
    </source>
</evidence>
<feature type="compositionally biased region" description="Polar residues" evidence="1">
    <location>
        <begin position="8"/>
        <end position="22"/>
    </location>
</feature>
<dbReference type="AlphaFoldDB" id="A0A4Y2TE39"/>